<feature type="compositionally biased region" description="Basic and acidic residues" evidence="7">
    <location>
        <begin position="1516"/>
        <end position="1536"/>
    </location>
</feature>
<feature type="repeat" description="ANK" evidence="6">
    <location>
        <begin position="1219"/>
        <end position="1251"/>
    </location>
</feature>
<feature type="compositionally biased region" description="Basic and acidic residues" evidence="7">
    <location>
        <begin position="1657"/>
        <end position="1671"/>
    </location>
</feature>
<feature type="repeat" description="ANK" evidence="6">
    <location>
        <begin position="1186"/>
        <end position="1218"/>
    </location>
</feature>
<dbReference type="CDD" id="cd02249">
    <property type="entry name" value="ZZ"/>
    <property type="match status" value="1"/>
</dbReference>
<reference evidence="12" key="1">
    <citation type="submission" date="2010-07" db="EMBL/GenBank/DDBJ databases">
        <title>The genome sequence of Gaeumannomyces graminis var. tritici strain R3-111a-1.</title>
        <authorList>
            <consortium name="The Broad Institute Genome Sequencing Platform"/>
            <person name="Ma L.-J."/>
            <person name="Dead R."/>
            <person name="Young S."/>
            <person name="Zeng Q."/>
            <person name="Koehrsen M."/>
            <person name="Alvarado L."/>
            <person name="Berlin A."/>
            <person name="Chapman S.B."/>
            <person name="Chen Z."/>
            <person name="Freedman E."/>
            <person name="Gellesch M."/>
            <person name="Goldberg J."/>
            <person name="Griggs A."/>
            <person name="Gujja S."/>
            <person name="Heilman E.R."/>
            <person name="Heiman D."/>
            <person name="Hepburn T."/>
            <person name="Howarth C."/>
            <person name="Jen D."/>
            <person name="Larson L."/>
            <person name="Mehta T."/>
            <person name="Neiman D."/>
            <person name="Pearson M."/>
            <person name="Roberts A."/>
            <person name="Saif S."/>
            <person name="Shea T."/>
            <person name="Shenoy N."/>
            <person name="Sisk P."/>
            <person name="Stolte C."/>
            <person name="Sykes S."/>
            <person name="Walk T."/>
            <person name="White J."/>
            <person name="Yandava C."/>
            <person name="Haas B."/>
            <person name="Nusbaum C."/>
            <person name="Birren B."/>
        </authorList>
    </citation>
    <scope>NUCLEOTIDE SEQUENCE [LARGE SCALE GENOMIC DNA]</scope>
    <source>
        <strain evidence="12">R3-111a-1</strain>
    </source>
</reference>
<dbReference type="Gene3D" id="1.25.40.20">
    <property type="entry name" value="Ankyrin repeat-containing domain"/>
    <property type="match status" value="8"/>
</dbReference>
<evidence type="ECO:0000313" key="12">
    <source>
        <dbReference type="Proteomes" id="UP000006039"/>
    </source>
</evidence>
<dbReference type="SMART" id="SM00248">
    <property type="entry name" value="ANK"/>
    <property type="match status" value="24"/>
</dbReference>
<dbReference type="InterPro" id="IPR056884">
    <property type="entry name" value="NPHP3-like_N"/>
</dbReference>
<feature type="domain" description="Nephrocystin 3-like N-terminal" evidence="9">
    <location>
        <begin position="113"/>
        <end position="270"/>
    </location>
</feature>
<evidence type="ECO:0000256" key="4">
    <source>
        <dbReference type="ARBA" id="ARBA00022833"/>
    </source>
</evidence>
<dbReference type="OrthoDB" id="341259at2759"/>
<evidence type="ECO:0000313" key="10">
    <source>
        <dbReference type="EMBL" id="EJT77079.1"/>
    </source>
</evidence>
<feature type="repeat" description="ANK" evidence="6">
    <location>
        <begin position="1153"/>
        <end position="1185"/>
    </location>
</feature>
<dbReference type="InterPro" id="IPR036770">
    <property type="entry name" value="Ankyrin_rpt-contain_sf"/>
</dbReference>
<dbReference type="RefSeq" id="XP_009223079.1">
    <property type="nucleotide sequence ID" value="XM_009224815.1"/>
</dbReference>
<feature type="repeat" description="ANK" evidence="6">
    <location>
        <begin position="1351"/>
        <end position="1386"/>
    </location>
</feature>
<reference evidence="11" key="4">
    <citation type="journal article" date="2015" name="G3 (Bethesda)">
        <title>Genome sequences of three phytopathogenic species of the Magnaporthaceae family of fungi.</title>
        <authorList>
            <person name="Okagaki L.H."/>
            <person name="Nunes C.C."/>
            <person name="Sailsbery J."/>
            <person name="Clay B."/>
            <person name="Brown D."/>
            <person name="John T."/>
            <person name="Oh Y."/>
            <person name="Young N."/>
            <person name="Fitzgerald M."/>
            <person name="Haas B.J."/>
            <person name="Zeng Q."/>
            <person name="Young S."/>
            <person name="Adiconis X."/>
            <person name="Fan L."/>
            <person name="Levin J.Z."/>
            <person name="Mitchell T.K."/>
            <person name="Okubara P.A."/>
            <person name="Farman M.L."/>
            <person name="Kohn L.M."/>
            <person name="Birren B."/>
            <person name="Ma L.-J."/>
            <person name="Dean R.A."/>
        </authorList>
    </citation>
    <scope>NUCLEOTIDE SEQUENCE</scope>
    <source>
        <strain evidence="11">R3-111a-1</strain>
    </source>
</reference>
<accession>J3P0E6</accession>
<feature type="repeat" description="ANK" evidence="6">
    <location>
        <begin position="1285"/>
        <end position="1317"/>
    </location>
</feature>
<feature type="repeat" description="ANK" evidence="6">
    <location>
        <begin position="944"/>
        <end position="976"/>
    </location>
</feature>
<keyword evidence="5 6" id="KW-0040">ANK repeat</keyword>
<organism evidence="10">
    <name type="scientific">Gaeumannomyces tritici (strain R3-111a-1)</name>
    <name type="common">Wheat and barley take-all root rot fungus</name>
    <name type="synonym">Gaeumannomyces graminis var. tritici</name>
    <dbReference type="NCBI Taxonomy" id="644352"/>
    <lineage>
        <taxon>Eukaryota</taxon>
        <taxon>Fungi</taxon>
        <taxon>Dikarya</taxon>
        <taxon>Ascomycota</taxon>
        <taxon>Pezizomycotina</taxon>
        <taxon>Sordariomycetes</taxon>
        <taxon>Sordariomycetidae</taxon>
        <taxon>Magnaporthales</taxon>
        <taxon>Magnaporthaceae</taxon>
        <taxon>Gaeumannomyces</taxon>
    </lineage>
</organism>
<dbReference type="PROSITE" id="PS50297">
    <property type="entry name" value="ANK_REP_REGION"/>
    <property type="match status" value="9"/>
</dbReference>
<dbReference type="PROSITE" id="PS50088">
    <property type="entry name" value="ANK_REPEAT"/>
    <property type="match status" value="11"/>
</dbReference>
<evidence type="ECO:0000256" key="2">
    <source>
        <dbReference type="ARBA" id="ARBA00022737"/>
    </source>
</evidence>
<feature type="domain" description="ZZ-type" evidence="8">
    <location>
        <begin position="1738"/>
        <end position="1765"/>
    </location>
</feature>
<protein>
    <submittedName>
        <fullName evidence="10 11">Uncharacterized protein</fullName>
    </submittedName>
</protein>
<feature type="compositionally biased region" description="Basic residues" evidence="7">
    <location>
        <begin position="1808"/>
        <end position="1819"/>
    </location>
</feature>
<reference evidence="11" key="5">
    <citation type="submission" date="2018-04" db="UniProtKB">
        <authorList>
            <consortium name="EnsemblFungi"/>
        </authorList>
    </citation>
    <scope>IDENTIFICATION</scope>
    <source>
        <strain evidence="11">R3-111a-1</strain>
    </source>
</reference>
<name>J3P0E6_GAET3</name>
<dbReference type="EMBL" id="GL385397">
    <property type="protein sequence ID" value="EJT77079.1"/>
    <property type="molecule type" value="Genomic_DNA"/>
</dbReference>
<feature type="compositionally biased region" description="Basic and acidic residues" evidence="7">
    <location>
        <begin position="1559"/>
        <end position="1570"/>
    </location>
</feature>
<dbReference type="Gene3D" id="3.30.60.90">
    <property type="match status" value="1"/>
</dbReference>
<evidence type="ECO:0000313" key="11">
    <source>
        <dbReference type="EnsemblFungi" id="EJT77079"/>
    </source>
</evidence>
<sequence length="1819" mass="199449">MVSIIEEDKGGGSWPVVPYTYATLGVSHEILVQRKVDFARLARFHEGDRQAEEIANALVSAVESEQPILRTVRAPSHILTKEVVSPEHKKLLKLFARLSPITPFKLRAGEGDEWITKHDVYLSWIMGDEAPILVLSGGRGVGKSRLSYSIFKHLTRDYNASRTVAYFSFDKRDCRRNTVSSMLMKIIRQLLARTPSVFSRLPVGGSSSDTSQWTEEDLWIQLRTVIRLLDGKDLLFIIDAIDDCQTTRRPIFLKNLLQCVMDFNVRMLCTAASTSVADIYPAASMVKGQAHDKLESLDPIRSHGGNEPSPTHHVAAIDLDRCEGYRVNFERYLGSKIERLIASNPKFATVESIISKQLANVDGFPHAELVMDRLDRLSCYSSPQHILESLSSLDCSLPDLIQKILGSPPSWVLHSLAWMVFALRPLKLKELSVATAVLAAGPESILRLGIDDSVIPRQIDDDLVRELGPLVDIELGEVRISHAHFGQHDLPELMGKESPEVGNLKLTHSCLAYLHSTLRFLVAAESEAKDREPENGRGADRRLNLDGIKYDFLEYAVQHWHIHYRRAVEQIEPKPGSNPMAGIALAVGLAGYETYRTLQTLVVDLLKNESYMALLERLDQQYGNLRSEYLSDLVEPVHFATQFGLSNIVELLLAQERPESYQATIYTLRIASRKGYPGIVRQLVDTAVRAKKSGPILDALEEPCKRGSDEVCRILIQALEQVTSEGHDTSEEPTSSETPATAEEGLFPAKLLCLAAKNGHHSVVTQLIAAGARADIPFEGKTPLHYAAAQGHLKVVEFLLGKGADPNATDSTSRTALYHSLEGGHIYLSRYLLGHSDPVDRQATGLPSSLELAVKCGDYALVEKILDLQDKAEIPQDSSLHLAVKYGYAKLVTLLLDRGADVNWRGADEASVTPLLVALVNNQEEIAGMLLQHSSISIPTDTPYGGSALQLAIQAGYVEVVAKLLDKGPDAHHLDCGDSSPLVDATRKGSLSIVQRLLESGFDPNRQVDFEPAPEVDAEEDGSWSALHWAAHGGNPEIAKCLISKQAKVNLRTRRKYTALHLSVFEDRTGVVETLLSHNKLRKANNSDNIGDRRPSLATTDNTADEQQESVVDVNAKNEYESTAVHAAAAFGRLNCMVMLADARALLSEKDSGGRTPLHLAAANGHASVLQALLARRVDPDSKDNENYTALHLAAESGHLTAVKALLASKADPDTQVGNGRTPLRSAVDGKHFTIVEALVSAGAEIETRDKYGLTPLHAAAGIGWDEALLFLLQHGANANAVNDRGNTPLHEAARQGHNKAVQHLLESKANIDLENRWRCTALAYAVLHESVETTRLLLESGANPNTRDQDGDTPLFMAIVCGRINKGALVNMLLDHNAKVDVPGNSKGQTPLQFALEFALSPGVVARFVKAGAPIMERSYDGYTAVERVVVRNNVQMLRVFVEHGKDVDINACDDMGFAPVHHAARWCHPKVLRFLRDTAACEFAKRDRQGRTAMHLCMRSLGIDQFRELFGRERETLDEKSSSPEKEEVSRGENDTGDEETAPVEGGERAAFVNTAEDGKETPPRDDGDAALQAAEAHGDLNVPDLDRWTPLHWACKSEEGYEVVRELLTLSADPHRPCARGWTPKLIAQFHGSWGKLGELFPAEDVPDAAAAVSKRDADDGEESKLDAGDVDGTGGGKGKKISPPVRNITEGEGHPGVGCDGCRFVSDGPSYSGCFFPLSGSTPADASTFAEQDIKGVRFKCEACDDFDFCFKCRWTADKTHPAGHTWKVMGSGPDEGPFSFISSRPESPRRDEPKAPLEERRSSARRWRRAIHTG</sequence>
<evidence type="ECO:0000256" key="7">
    <source>
        <dbReference type="SAM" id="MobiDB-lite"/>
    </source>
</evidence>
<feature type="repeat" description="ANK" evidence="6">
    <location>
        <begin position="779"/>
        <end position="811"/>
    </location>
</feature>
<feature type="compositionally biased region" description="Basic and acidic residues" evidence="7">
    <location>
        <begin position="1791"/>
        <end position="1807"/>
    </location>
</feature>
<dbReference type="eggNOG" id="KOG4177">
    <property type="taxonomic scope" value="Eukaryota"/>
</dbReference>
<feature type="repeat" description="ANK" evidence="6">
    <location>
        <begin position="875"/>
        <end position="907"/>
    </location>
</feature>
<keyword evidence="1" id="KW-0479">Metal-binding</keyword>
<feature type="repeat" description="ANK" evidence="6">
    <location>
        <begin position="1321"/>
        <end position="1350"/>
    </location>
</feature>
<dbReference type="VEuPathDB" id="FungiDB:GGTG_06993"/>
<dbReference type="EnsemblFungi" id="EJT77079">
    <property type="protein sequence ID" value="EJT77079"/>
    <property type="gene ID" value="GGTG_06993"/>
</dbReference>
<evidence type="ECO:0000256" key="6">
    <source>
        <dbReference type="PROSITE-ProRule" id="PRU00023"/>
    </source>
</evidence>
<feature type="region of interest" description="Disordered" evidence="7">
    <location>
        <begin position="1767"/>
        <end position="1819"/>
    </location>
</feature>
<dbReference type="InterPro" id="IPR002110">
    <property type="entry name" value="Ankyrin_rpt"/>
</dbReference>
<keyword evidence="4" id="KW-0862">Zinc</keyword>
<dbReference type="Pfam" id="PF12796">
    <property type="entry name" value="Ank_2"/>
    <property type="match status" value="6"/>
</dbReference>
<gene>
    <name evidence="11" type="primary">20347451</name>
    <name evidence="10" type="ORF">GGTG_06993</name>
</gene>
<dbReference type="SUPFAM" id="SSF48403">
    <property type="entry name" value="Ankyrin repeat"/>
    <property type="match status" value="3"/>
</dbReference>
<dbReference type="PANTHER" id="PTHR24198">
    <property type="entry name" value="ANKYRIN REPEAT AND PROTEIN KINASE DOMAIN-CONTAINING PROTEIN"/>
    <property type="match status" value="1"/>
</dbReference>
<dbReference type="InterPro" id="IPR000433">
    <property type="entry name" value="Znf_ZZ"/>
</dbReference>
<dbReference type="STRING" id="644352.J3P0E6"/>
<dbReference type="GO" id="GO:0008270">
    <property type="term" value="F:zinc ion binding"/>
    <property type="evidence" value="ECO:0007669"/>
    <property type="project" value="UniProtKB-KW"/>
</dbReference>
<dbReference type="Pfam" id="PF24883">
    <property type="entry name" value="NPHP3_N"/>
    <property type="match status" value="1"/>
</dbReference>
<reference evidence="10" key="2">
    <citation type="submission" date="2010-07" db="EMBL/GenBank/DDBJ databases">
        <authorList>
            <consortium name="The Broad Institute Genome Sequencing Platform"/>
            <consortium name="Broad Institute Genome Sequencing Center for Infectious Disease"/>
            <person name="Ma L.-J."/>
            <person name="Dead R."/>
            <person name="Young S."/>
            <person name="Zeng Q."/>
            <person name="Koehrsen M."/>
            <person name="Alvarado L."/>
            <person name="Berlin A."/>
            <person name="Chapman S.B."/>
            <person name="Chen Z."/>
            <person name="Freedman E."/>
            <person name="Gellesch M."/>
            <person name="Goldberg J."/>
            <person name="Griggs A."/>
            <person name="Gujja S."/>
            <person name="Heilman E.R."/>
            <person name="Heiman D."/>
            <person name="Hepburn T."/>
            <person name="Howarth C."/>
            <person name="Jen D."/>
            <person name="Larson L."/>
            <person name="Mehta T."/>
            <person name="Neiman D."/>
            <person name="Pearson M."/>
            <person name="Roberts A."/>
            <person name="Saif S."/>
            <person name="Shea T."/>
            <person name="Shenoy N."/>
            <person name="Sisk P."/>
            <person name="Stolte C."/>
            <person name="Sykes S."/>
            <person name="Walk T."/>
            <person name="White J."/>
            <person name="Yandava C."/>
            <person name="Haas B."/>
            <person name="Nusbaum C."/>
            <person name="Birren B."/>
        </authorList>
    </citation>
    <scope>NUCLEOTIDE SEQUENCE</scope>
    <source>
        <strain evidence="10">R3-111a-1</strain>
    </source>
</reference>
<evidence type="ECO:0000259" key="8">
    <source>
        <dbReference type="Pfam" id="PF00569"/>
    </source>
</evidence>
<proteinExistence type="predicted"/>
<dbReference type="SUPFAM" id="SSF52540">
    <property type="entry name" value="P-loop containing nucleoside triphosphate hydrolases"/>
    <property type="match status" value="1"/>
</dbReference>
<evidence type="ECO:0000256" key="5">
    <source>
        <dbReference type="ARBA" id="ARBA00023043"/>
    </source>
</evidence>
<evidence type="ECO:0000256" key="3">
    <source>
        <dbReference type="ARBA" id="ARBA00022771"/>
    </source>
</evidence>
<dbReference type="Pfam" id="PF00023">
    <property type="entry name" value="Ank"/>
    <property type="match status" value="2"/>
</dbReference>
<evidence type="ECO:0000256" key="1">
    <source>
        <dbReference type="ARBA" id="ARBA00022723"/>
    </source>
</evidence>
<reference evidence="10" key="3">
    <citation type="submission" date="2010-09" db="EMBL/GenBank/DDBJ databases">
        <title>Annotation of Gaeumannomyces graminis var. tritici R3-111a-1.</title>
        <authorList>
            <consortium name="The Broad Institute Genome Sequencing Platform"/>
            <person name="Ma L.-J."/>
            <person name="Dead R."/>
            <person name="Young S.K."/>
            <person name="Zeng Q."/>
            <person name="Gargeya S."/>
            <person name="Fitzgerald M."/>
            <person name="Haas B."/>
            <person name="Abouelleil A."/>
            <person name="Alvarado L."/>
            <person name="Arachchi H.M."/>
            <person name="Berlin A."/>
            <person name="Brown A."/>
            <person name="Chapman S.B."/>
            <person name="Chen Z."/>
            <person name="Dunbar C."/>
            <person name="Freedman E."/>
            <person name="Gearin G."/>
            <person name="Gellesch M."/>
            <person name="Goldberg J."/>
            <person name="Griggs A."/>
            <person name="Gujja S."/>
            <person name="Heiman D."/>
            <person name="Howarth C."/>
            <person name="Larson L."/>
            <person name="Lui A."/>
            <person name="MacDonald P.J.P."/>
            <person name="Mehta T."/>
            <person name="Montmayeur A."/>
            <person name="Murphy C."/>
            <person name="Neiman D."/>
            <person name="Pearson M."/>
            <person name="Priest M."/>
            <person name="Roberts A."/>
            <person name="Saif S."/>
            <person name="Shea T."/>
            <person name="Shenoy N."/>
            <person name="Sisk P."/>
            <person name="Stolte C."/>
            <person name="Sykes S."/>
            <person name="Yandava C."/>
            <person name="Wortman J."/>
            <person name="Nusbaum C."/>
            <person name="Birren B."/>
        </authorList>
    </citation>
    <scope>NUCLEOTIDE SEQUENCE</scope>
    <source>
        <strain evidence="10">R3-111a-1</strain>
    </source>
</reference>
<dbReference type="InterPro" id="IPR043145">
    <property type="entry name" value="Znf_ZZ_sf"/>
</dbReference>
<dbReference type="Pfam" id="PF00569">
    <property type="entry name" value="ZZ"/>
    <property type="match status" value="1"/>
</dbReference>
<feature type="repeat" description="ANK" evidence="6">
    <location>
        <begin position="1252"/>
        <end position="1284"/>
    </location>
</feature>
<dbReference type="Pfam" id="PF13637">
    <property type="entry name" value="Ank_4"/>
    <property type="match status" value="1"/>
</dbReference>
<dbReference type="GeneID" id="20347451"/>
<keyword evidence="12" id="KW-1185">Reference proteome</keyword>
<dbReference type="Proteomes" id="UP000006039">
    <property type="component" value="Unassembled WGS sequence"/>
</dbReference>
<dbReference type="InterPro" id="IPR027417">
    <property type="entry name" value="P-loop_NTPase"/>
</dbReference>
<dbReference type="Gene3D" id="3.40.50.300">
    <property type="entry name" value="P-loop containing nucleotide triphosphate hydrolases"/>
    <property type="match status" value="1"/>
</dbReference>
<feature type="repeat" description="ANK" evidence="6">
    <location>
        <begin position="1022"/>
        <end position="1054"/>
    </location>
</feature>
<evidence type="ECO:0000259" key="9">
    <source>
        <dbReference type="Pfam" id="PF24883"/>
    </source>
</evidence>
<keyword evidence="3" id="KW-0863">Zinc-finger</keyword>
<dbReference type="SUPFAM" id="SSF57850">
    <property type="entry name" value="RING/U-box"/>
    <property type="match status" value="1"/>
</dbReference>
<dbReference type="HOGENOM" id="CLU_237654_0_0_1"/>
<dbReference type="PRINTS" id="PR01415">
    <property type="entry name" value="ANKYRIN"/>
</dbReference>
<feature type="region of interest" description="Disordered" evidence="7">
    <location>
        <begin position="1654"/>
        <end position="1693"/>
    </location>
</feature>
<feature type="region of interest" description="Disordered" evidence="7">
    <location>
        <begin position="1516"/>
        <end position="1571"/>
    </location>
</feature>
<dbReference type="PANTHER" id="PTHR24198:SF165">
    <property type="entry name" value="ANKYRIN REPEAT-CONTAINING PROTEIN-RELATED"/>
    <property type="match status" value="1"/>
</dbReference>
<feature type="region of interest" description="Disordered" evidence="7">
    <location>
        <begin position="1086"/>
        <end position="1105"/>
    </location>
</feature>
<keyword evidence="2" id="KW-0677">Repeat</keyword>